<dbReference type="InterPro" id="IPR039426">
    <property type="entry name" value="TonB-dep_rcpt-like"/>
</dbReference>
<keyword evidence="4 7" id="KW-0812">Transmembrane</keyword>
<dbReference type="InterPro" id="IPR032508">
    <property type="entry name" value="FecR_C"/>
</dbReference>
<dbReference type="InterPro" id="IPR036942">
    <property type="entry name" value="Beta-barrel_TonB_sf"/>
</dbReference>
<feature type="domain" description="Protein FecR C-terminal" evidence="9">
    <location>
        <begin position="34"/>
        <end position="98"/>
    </location>
</feature>
<keyword evidence="11" id="KW-1185">Reference proteome</keyword>
<gene>
    <name evidence="10" type="ORF">WJU22_23795</name>
</gene>
<name>A0ABZ2Z1X8_9BACT</name>
<dbReference type="Pfam" id="PF16344">
    <property type="entry name" value="FecR_C"/>
    <property type="match status" value="1"/>
</dbReference>
<evidence type="ECO:0000256" key="4">
    <source>
        <dbReference type="ARBA" id="ARBA00022692"/>
    </source>
</evidence>
<evidence type="ECO:0000259" key="8">
    <source>
        <dbReference type="Pfam" id="PF07715"/>
    </source>
</evidence>
<keyword evidence="3 7" id="KW-1134">Transmembrane beta strand</keyword>
<dbReference type="InterPro" id="IPR037066">
    <property type="entry name" value="Plug_dom_sf"/>
</dbReference>
<dbReference type="EMBL" id="CP150096">
    <property type="protein sequence ID" value="WZN45925.1"/>
    <property type="molecule type" value="Genomic_DNA"/>
</dbReference>
<proteinExistence type="inferred from homology"/>
<dbReference type="Gene3D" id="3.55.50.30">
    <property type="match status" value="1"/>
</dbReference>
<evidence type="ECO:0000256" key="3">
    <source>
        <dbReference type="ARBA" id="ARBA00022452"/>
    </source>
</evidence>
<sequence length="1112" mass="124273">MSSRTTLLFIALTLPGQLLPTQVLHARQQETAGFQKEPVEKVFKTLGARYKVRFFYTGSVTAKNAVISMPQNTRSLEEALQYLTEHYDFLFRQQDNMISVSLKSARSLDPVYQERVVKGRVGLLDGDRIIYAPGVTVRESGTTSATITDEKGYFNLKLKGNSSQLIISYLGYETSQQEAGANTMLNVTLKPAAQAIREVVISTGYQSLAKKNTTGAYSSLSPQEIERRSSQSLNQILEGSIPGLTLATRYTGLARDRQSAGVDLQMRGGSAIAVDRNQPLIVVDGFPVNQLPDNMNDVEKIDVLKDAAAAAIWGARASNGVIVITTKRGKDGKVRINYAANTYFTQRPDYSKLHRASATDILDYDKELYDKGYVFPAMFAGGTNGYSPSFDLLLRLDAGDISQSDYTRMRDSLGGISNQSQIRDGLTRTGIRQNHYLSFSGGSDRYRYMISGSYDNNKSNFIGNKEELFQLNARNDIEVTRNFSVNVDINAISGSSKAAGASNFDVQQLPPYQLLRDEQGNYIREYIAFNKGSNDEIVKMGYLDNGRNLIEESLLADNLTKKFGIRAKIGAAWKIWKGLTVNSSFLYDRLKSSTRKITDKDAYAARSYINRYANVENGKVIFNIPIGNMLDQSETSYNNWAWRSQLNYSTLIDSKHFISAIAGFEMKKNVTDGFSFRKFGYDDELLAWQYIDQKKLAQPGLIWWNGSGLASFDPNSLDRFSYNDVRERSYYGTAVYTYDDRYTFTGSYRVDQSNMFGADPKYRRTPLWSVGGAWNVAEENFFRVPAVSMLKLRVTAGLTGNYDRETTPLLVATRTFQAALADYRARVNYYNPKLRWERTRTINAGLDLGLLKDRFQVSVDVYNRYGYDLLGSVLLDPTVGFNTFKINASKMTNKGVDLAIQANIIDGKGFRWSSRLNAGFNKNKITDNKIQDSNPAISRVSGGGTYVEGYPREAFWSYRWAGLDERGNPLVYGDNNEKVKQAVLSSLVNNGVYRAPYSGGFTNIFYYKDIFASAFLTYNFGNIIRRYTPDMNGLAFGTNYDARVSERWRKPGDEAATDLASITLPGTRPISMTAANVRSSIRPTAKCPALTSVSVRCSSDINCLPRSSSAAS</sequence>
<keyword evidence="6 7" id="KW-0998">Cell outer membrane</keyword>
<dbReference type="InterPro" id="IPR023997">
    <property type="entry name" value="TonB-dep_OMP_SusC/RagA_CS"/>
</dbReference>
<organism evidence="10 11">
    <name type="scientific">Chitinophaga caseinilytica</name>
    <dbReference type="NCBI Taxonomy" id="2267521"/>
    <lineage>
        <taxon>Bacteria</taxon>
        <taxon>Pseudomonadati</taxon>
        <taxon>Bacteroidota</taxon>
        <taxon>Chitinophagia</taxon>
        <taxon>Chitinophagales</taxon>
        <taxon>Chitinophagaceae</taxon>
        <taxon>Chitinophaga</taxon>
    </lineage>
</organism>
<dbReference type="Gene3D" id="2.40.170.20">
    <property type="entry name" value="TonB-dependent receptor, beta-barrel domain"/>
    <property type="match status" value="1"/>
</dbReference>
<dbReference type="InterPro" id="IPR008969">
    <property type="entry name" value="CarboxyPept-like_regulatory"/>
</dbReference>
<evidence type="ECO:0000256" key="7">
    <source>
        <dbReference type="PROSITE-ProRule" id="PRU01360"/>
    </source>
</evidence>
<evidence type="ECO:0000256" key="1">
    <source>
        <dbReference type="ARBA" id="ARBA00004571"/>
    </source>
</evidence>
<evidence type="ECO:0000313" key="11">
    <source>
        <dbReference type="Proteomes" id="UP001449657"/>
    </source>
</evidence>
<dbReference type="RefSeq" id="WP_341840666.1">
    <property type="nucleotide sequence ID" value="NZ_CP149792.1"/>
</dbReference>
<evidence type="ECO:0000313" key="10">
    <source>
        <dbReference type="EMBL" id="WZN45925.1"/>
    </source>
</evidence>
<dbReference type="InterPro" id="IPR023996">
    <property type="entry name" value="TonB-dep_OMP_SusC/RagA"/>
</dbReference>
<reference evidence="10 11" key="1">
    <citation type="submission" date="2024-03" db="EMBL/GenBank/DDBJ databases">
        <title>Chitinophaga caseinilytica sp. nov., a casein hydrolysing bacterium isolated from forest soil.</title>
        <authorList>
            <person name="Lee D.S."/>
            <person name="Han D.M."/>
            <person name="Baek J.H."/>
            <person name="Choi D.G."/>
            <person name="Jeon J.H."/>
            <person name="Jeon C.O."/>
        </authorList>
    </citation>
    <scope>NUCLEOTIDE SEQUENCE [LARGE SCALE GENOMIC DNA]</scope>
    <source>
        <strain evidence="10 11">KACC 19118</strain>
    </source>
</reference>
<comment type="similarity">
    <text evidence="7">Belongs to the TonB-dependent receptor family.</text>
</comment>
<evidence type="ECO:0000256" key="2">
    <source>
        <dbReference type="ARBA" id="ARBA00022448"/>
    </source>
</evidence>
<evidence type="ECO:0000256" key="6">
    <source>
        <dbReference type="ARBA" id="ARBA00023237"/>
    </source>
</evidence>
<dbReference type="InterPro" id="IPR012910">
    <property type="entry name" value="Plug_dom"/>
</dbReference>
<dbReference type="PROSITE" id="PS52016">
    <property type="entry name" value="TONB_DEPENDENT_REC_3"/>
    <property type="match status" value="1"/>
</dbReference>
<dbReference type="Proteomes" id="UP001449657">
    <property type="component" value="Chromosome"/>
</dbReference>
<dbReference type="NCBIfam" id="TIGR04056">
    <property type="entry name" value="OMP_RagA_SusC"/>
    <property type="match status" value="1"/>
</dbReference>
<protein>
    <submittedName>
        <fullName evidence="10">SusC/RagA family TonB-linked outer membrane protein</fullName>
    </submittedName>
</protein>
<keyword evidence="5 7" id="KW-0472">Membrane</keyword>
<feature type="domain" description="TonB-dependent receptor plug" evidence="8">
    <location>
        <begin position="210"/>
        <end position="321"/>
    </location>
</feature>
<dbReference type="SUPFAM" id="SSF56935">
    <property type="entry name" value="Porins"/>
    <property type="match status" value="1"/>
</dbReference>
<evidence type="ECO:0000256" key="5">
    <source>
        <dbReference type="ARBA" id="ARBA00023136"/>
    </source>
</evidence>
<dbReference type="Gene3D" id="2.170.130.10">
    <property type="entry name" value="TonB-dependent receptor, plug domain"/>
    <property type="match status" value="1"/>
</dbReference>
<dbReference type="NCBIfam" id="TIGR04057">
    <property type="entry name" value="SusC_RagA_signa"/>
    <property type="match status" value="1"/>
</dbReference>
<accession>A0ABZ2Z1X8</accession>
<dbReference type="Pfam" id="PF07715">
    <property type="entry name" value="Plug"/>
    <property type="match status" value="1"/>
</dbReference>
<evidence type="ECO:0000259" key="9">
    <source>
        <dbReference type="Pfam" id="PF16344"/>
    </source>
</evidence>
<dbReference type="Pfam" id="PF13715">
    <property type="entry name" value="CarbopepD_reg_2"/>
    <property type="match status" value="1"/>
</dbReference>
<comment type="subcellular location">
    <subcellularLocation>
        <location evidence="1 7">Cell outer membrane</location>
        <topology evidence="1 7">Multi-pass membrane protein</topology>
    </subcellularLocation>
</comment>
<keyword evidence="2 7" id="KW-0813">Transport</keyword>
<dbReference type="SUPFAM" id="SSF49464">
    <property type="entry name" value="Carboxypeptidase regulatory domain-like"/>
    <property type="match status" value="1"/>
</dbReference>